<dbReference type="PANTHER" id="PTHR33562">
    <property type="entry name" value="ATILLA, ISOFORM B-RELATED-RELATED"/>
    <property type="match status" value="1"/>
</dbReference>
<keyword evidence="2" id="KW-0336">GPI-anchor</keyword>
<keyword evidence="4" id="KW-0732">Signal</keyword>
<evidence type="ECO:0000313" key="10">
    <source>
        <dbReference type="Proteomes" id="UP001652621"/>
    </source>
</evidence>
<evidence type="ECO:0000256" key="8">
    <source>
        <dbReference type="ARBA" id="ARBA00023288"/>
    </source>
</evidence>
<evidence type="ECO:0000256" key="6">
    <source>
        <dbReference type="ARBA" id="ARBA00023136"/>
    </source>
</evidence>
<keyword evidence="5 9" id="KW-1133">Transmembrane helix</keyword>
<accession>A0ABM3UZ56</accession>
<name>A0ABM3UZ56_MUSDO</name>
<evidence type="ECO:0000256" key="4">
    <source>
        <dbReference type="ARBA" id="ARBA00022729"/>
    </source>
</evidence>
<evidence type="ECO:0000313" key="11">
    <source>
        <dbReference type="RefSeq" id="XP_058978823.1"/>
    </source>
</evidence>
<sequence>MVLSVLKPHQQIRYIQLIIAFIIFLQFVDHVKSIKCFKCAVTVEKTYSYTKNITVITPMCSKFDKSEEYKVDCKYSTMCLKTISTLRLQNGQNLETVTRGCAPQKDTKQVFNNGRWNQEYSVQEVYEEGCKEVTENTMAASLKTHCYCRGDLCNKSNKIFNVKTVIVITALGALMICFQNKYI</sequence>
<evidence type="ECO:0000256" key="7">
    <source>
        <dbReference type="ARBA" id="ARBA00023180"/>
    </source>
</evidence>
<dbReference type="InterPro" id="IPR031424">
    <property type="entry name" value="QVR-like"/>
</dbReference>
<feature type="transmembrane region" description="Helical" evidence="9">
    <location>
        <begin position="12"/>
        <end position="28"/>
    </location>
</feature>
<evidence type="ECO:0000256" key="1">
    <source>
        <dbReference type="ARBA" id="ARBA00004589"/>
    </source>
</evidence>
<dbReference type="GeneID" id="131802488"/>
<organism evidence="10 11">
    <name type="scientific">Musca domestica</name>
    <name type="common">House fly</name>
    <dbReference type="NCBI Taxonomy" id="7370"/>
    <lineage>
        <taxon>Eukaryota</taxon>
        <taxon>Metazoa</taxon>
        <taxon>Ecdysozoa</taxon>
        <taxon>Arthropoda</taxon>
        <taxon>Hexapoda</taxon>
        <taxon>Insecta</taxon>
        <taxon>Pterygota</taxon>
        <taxon>Neoptera</taxon>
        <taxon>Endopterygota</taxon>
        <taxon>Diptera</taxon>
        <taxon>Brachycera</taxon>
        <taxon>Muscomorpha</taxon>
        <taxon>Muscoidea</taxon>
        <taxon>Muscidae</taxon>
        <taxon>Musca</taxon>
    </lineage>
</organism>
<keyword evidence="8" id="KW-0449">Lipoprotein</keyword>
<proteinExistence type="predicted"/>
<evidence type="ECO:0000256" key="5">
    <source>
        <dbReference type="ARBA" id="ARBA00022989"/>
    </source>
</evidence>
<feature type="transmembrane region" description="Helical" evidence="9">
    <location>
        <begin position="159"/>
        <end position="178"/>
    </location>
</feature>
<keyword evidence="10" id="KW-1185">Reference proteome</keyword>
<keyword evidence="7" id="KW-0325">Glycoprotein</keyword>
<comment type="subcellular location">
    <subcellularLocation>
        <location evidence="1">Membrane</location>
        <topology evidence="1">Lipid-anchor</topology>
        <topology evidence="1">GPI-anchor</topology>
    </subcellularLocation>
</comment>
<dbReference type="RefSeq" id="XP_058978823.1">
    <property type="nucleotide sequence ID" value="XM_059122840.1"/>
</dbReference>
<dbReference type="InterPro" id="IPR050975">
    <property type="entry name" value="Sleep_regulator"/>
</dbReference>
<evidence type="ECO:0000256" key="3">
    <source>
        <dbReference type="ARBA" id="ARBA00022692"/>
    </source>
</evidence>
<keyword evidence="6 9" id="KW-0472">Membrane</keyword>
<reference evidence="11" key="1">
    <citation type="submission" date="2025-08" db="UniProtKB">
        <authorList>
            <consortium name="RefSeq"/>
        </authorList>
    </citation>
    <scope>IDENTIFICATION</scope>
    <source>
        <strain evidence="11">Aabys</strain>
        <tissue evidence="11">Whole body</tissue>
    </source>
</reference>
<dbReference type="Proteomes" id="UP001652621">
    <property type="component" value="Unplaced"/>
</dbReference>
<gene>
    <name evidence="11" type="primary">LOC131802488</name>
</gene>
<dbReference type="Pfam" id="PF17064">
    <property type="entry name" value="QVR"/>
    <property type="match status" value="1"/>
</dbReference>
<keyword evidence="3 9" id="KW-0812">Transmembrane</keyword>
<evidence type="ECO:0000256" key="9">
    <source>
        <dbReference type="SAM" id="Phobius"/>
    </source>
</evidence>
<protein>
    <submittedName>
        <fullName evidence="11">Uncharacterized protein LOC131802488</fullName>
    </submittedName>
</protein>
<evidence type="ECO:0000256" key="2">
    <source>
        <dbReference type="ARBA" id="ARBA00022622"/>
    </source>
</evidence>